<evidence type="ECO:0000259" key="2">
    <source>
        <dbReference type="Pfam" id="PF02721"/>
    </source>
</evidence>
<dbReference type="AlphaFoldDB" id="A0AAN7F0I6"/>
<accession>A0AAN7F0I6</accession>
<keyword evidence="1" id="KW-0175">Coiled coil</keyword>
<dbReference type="Pfam" id="PF02721">
    <property type="entry name" value="DUF223"/>
    <property type="match status" value="1"/>
</dbReference>
<gene>
    <name evidence="3" type="ORF">RGQ29_025941</name>
</gene>
<evidence type="ECO:0000313" key="3">
    <source>
        <dbReference type="EMBL" id="KAK4582975.1"/>
    </source>
</evidence>
<feature type="domain" description="Replication protein A 70 kDa DNA-binding subunit B/D first OB fold" evidence="2">
    <location>
        <begin position="27"/>
        <end position="94"/>
    </location>
</feature>
<dbReference type="PANTHER" id="PTHR47165">
    <property type="entry name" value="OS03G0429900 PROTEIN"/>
    <property type="match status" value="1"/>
</dbReference>
<keyword evidence="4" id="KW-1185">Reference proteome</keyword>
<protein>
    <recommendedName>
        <fullName evidence="2">Replication protein A 70 kDa DNA-binding subunit B/D first OB fold domain-containing protein</fullName>
    </recommendedName>
</protein>
<dbReference type="InterPro" id="IPR003871">
    <property type="entry name" value="RFA1B/D_OB_1st"/>
</dbReference>
<feature type="coiled-coil region" evidence="1">
    <location>
        <begin position="177"/>
        <end position="204"/>
    </location>
</feature>
<dbReference type="CDD" id="cd04480">
    <property type="entry name" value="RPA1_DBD_A_like"/>
    <property type="match status" value="1"/>
</dbReference>
<dbReference type="Proteomes" id="UP001324115">
    <property type="component" value="Unassembled WGS sequence"/>
</dbReference>
<dbReference type="InterPro" id="IPR012340">
    <property type="entry name" value="NA-bd_OB-fold"/>
</dbReference>
<evidence type="ECO:0000313" key="4">
    <source>
        <dbReference type="Proteomes" id="UP001324115"/>
    </source>
</evidence>
<dbReference type="Gene3D" id="2.40.50.140">
    <property type="entry name" value="Nucleic acid-binding proteins"/>
    <property type="match status" value="2"/>
</dbReference>
<evidence type="ECO:0000256" key="1">
    <source>
        <dbReference type="SAM" id="Coils"/>
    </source>
</evidence>
<proteinExistence type="predicted"/>
<name>A0AAN7F0I6_QUERU</name>
<sequence length="245" mass="28552">MKSTLKKTIGILELESQECGKVSFELMSVDLVLLDEKDNLIHASIRKSFVNHFRDIQEVKIYRIKYFGVVENKDAYRIVNHKYMIRFYATTSVKLLETNDELIAKQKFELVPFDELKYLADKNTTLTEAINEDICFDNSVRPIIIITSTTVKTCMRKLSLSSTNSLELYVNLDIPEVIELRKSLEETEFSLDEKEKKIESLQLSCSIVDPNEISKMKRTVLEILTFIKTEKEQKKLRRSLLKKLL</sequence>
<dbReference type="EMBL" id="JAXUIC010000007">
    <property type="protein sequence ID" value="KAK4582975.1"/>
    <property type="molecule type" value="Genomic_DNA"/>
</dbReference>
<comment type="caution">
    <text evidence="3">The sequence shown here is derived from an EMBL/GenBank/DDBJ whole genome shotgun (WGS) entry which is preliminary data.</text>
</comment>
<reference evidence="3 4" key="1">
    <citation type="journal article" date="2023" name="G3 (Bethesda)">
        <title>A haplotype-resolved chromosome-scale genome for Quercus rubra L. provides insights into the genetics of adaptive traits for red oak species.</title>
        <authorList>
            <person name="Kapoor B."/>
            <person name="Jenkins J."/>
            <person name="Schmutz J."/>
            <person name="Zhebentyayeva T."/>
            <person name="Kuelheim C."/>
            <person name="Coggeshall M."/>
            <person name="Heim C."/>
            <person name="Lasky J.R."/>
            <person name="Leites L."/>
            <person name="Islam-Faridi N."/>
            <person name="Romero-Severson J."/>
            <person name="DeLeo V.L."/>
            <person name="Lucas S.M."/>
            <person name="Lazic D."/>
            <person name="Gailing O."/>
            <person name="Carlson J."/>
            <person name="Staton M."/>
        </authorList>
    </citation>
    <scope>NUCLEOTIDE SEQUENCE [LARGE SCALE GENOMIC DNA]</scope>
    <source>
        <strain evidence="3">Pseudo-F2</strain>
    </source>
</reference>
<organism evidence="3 4">
    <name type="scientific">Quercus rubra</name>
    <name type="common">Northern red oak</name>
    <name type="synonym">Quercus borealis</name>
    <dbReference type="NCBI Taxonomy" id="3512"/>
    <lineage>
        <taxon>Eukaryota</taxon>
        <taxon>Viridiplantae</taxon>
        <taxon>Streptophyta</taxon>
        <taxon>Embryophyta</taxon>
        <taxon>Tracheophyta</taxon>
        <taxon>Spermatophyta</taxon>
        <taxon>Magnoliopsida</taxon>
        <taxon>eudicotyledons</taxon>
        <taxon>Gunneridae</taxon>
        <taxon>Pentapetalae</taxon>
        <taxon>rosids</taxon>
        <taxon>fabids</taxon>
        <taxon>Fagales</taxon>
        <taxon>Fagaceae</taxon>
        <taxon>Quercus</taxon>
    </lineage>
</organism>
<dbReference type="SUPFAM" id="SSF50249">
    <property type="entry name" value="Nucleic acid-binding proteins"/>
    <property type="match status" value="1"/>
</dbReference>
<dbReference type="PANTHER" id="PTHR47165:SF4">
    <property type="entry name" value="OS03G0429900 PROTEIN"/>
    <property type="match status" value="1"/>
</dbReference>